<dbReference type="Gene3D" id="3.40.50.300">
    <property type="entry name" value="P-loop containing nucleotide triphosphate hydrolases"/>
    <property type="match status" value="1"/>
</dbReference>
<dbReference type="GO" id="GO:0005524">
    <property type="term" value="F:ATP binding"/>
    <property type="evidence" value="ECO:0007669"/>
    <property type="project" value="UniProtKB-KW"/>
</dbReference>
<dbReference type="InterPro" id="IPR003439">
    <property type="entry name" value="ABC_transporter-like_ATP-bd"/>
</dbReference>
<keyword evidence="2" id="KW-0813">Transport</keyword>
<dbReference type="EMBL" id="BOOH01000010">
    <property type="protein sequence ID" value="GIH74614.1"/>
    <property type="molecule type" value="Genomic_DNA"/>
</dbReference>
<dbReference type="InterPro" id="IPR027417">
    <property type="entry name" value="P-loop_NTPase"/>
</dbReference>
<evidence type="ECO:0000313" key="8">
    <source>
        <dbReference type="Proteomes" id="UP000616724"/>
    </source>
</evidence>
<evidence type="ECO:0000256" key="2">
    <source>
        <dbReference type="ARBA" id="ARBA00022448"/>
    </source>
</evidence>
<keyword evidence="4" id="KW-0067">ATP-binding</keyword>
<evidence type="ECO:0000256" key="3">
    <source>
        <dbReference type="ARBA" id="ARBA00022741"/>
    </source>
</evidence>
<comment type="similarity">
    <text evidence="1">Belongs to the ABC transporter superfamily.</text>
</comment>
<dbReference type="SUPFAM" id="SSF52540">
    <property type="entry name" value="P-loop containing nucleoside triphosphate hydrolases"/>
    <property type="match status" value="1"/>
</dbReference>
<evidence type="ECO:0000256" key="4">
    <source>
        <dbReference type="ARBA" id="ARBA00022840"/>
    </source>
</evidence>
<evidence type="ECO:0000313" key="7">
    <source>
        <dbReference type="EMBL" id="GIH74614.1"/>
    </source>
</evidence>
<dbReference type="GO" id="GO:0016887">
    <property type="term" value="F:ATP hydrolysis activity"/>
    <property type="evidence" value="ECO:0007669"/>
    <property type="project" value="InterPro"/>
</dbReference>
<keyword evidence="8" id="KW-1185">Reference proteome</keyword>
<name>A0A8J3W2R3_9ACTN</name>
<protein>
    <recommendedName>
        <fullName evidence="6">ABC transporter domain-containing protein</fullName>
    </recommendedName>
</protein>
<evidence type="ECO:0000259" key="6">
    <source>
        <dbReference type="PROSITE" id="PS50893"/>
    </source>
</evidence>
<sequence length="281" mass="28986">MAEGVTVRACGLSLKTGRGWVYRDVALDAEPGTLTAVAGQAGSGRTSLLLTLAGRMKPTGGTLTVAGQAKPRAIRRAAALGLVDGVNDLERALTVREHVHERTPRLFRNAESTRRARAALELAGLEEFSPDDRTLIRDLGREQRVRLGIALALLDQPGLLVLDNVDLGLAADRREALWATLGGLAARGTTVIASCTESPLLRTVRLAGDDDPVRAGVSPDRGSGEAETAPAGEPGEAGEAGTAPAGEPGEAGEAEAAPGGEAEAVRDGGPEEAGESEERGR</sequence>
<gene>
    <name evidence="7" type="ORF">Plo01_10430</name>
</gene>
<dbReference type="Pfam" id="PF00005">
    <property type="entry name" value="ABC_tran"/>
    <property type="match status" value="1"/>
</dbReference>
<dbReference type="Proteomes" id="UP000616724">
    <property type="component" value="Unassembled WGS sequence"/>
</dbReference>
<comment type="caution">
    <text evidence="7">The sequence shown here is derived from an EMBL/GenBank/DDBJ whole genome shotgun (WGS) entry which is preliminary data.</text>
</comment>
<dbReference type="SMART" id="SM00382">
    <property type="entry name" value="AAA"/>
    <property type="match status" value="1"/>
</dbReference>
<dbReference type="PANTHER" id="PTHR43335">
    <property type="entry name" value="ABC TRANSPORTER, ATP-BINDING PROTEIN"/>
    <property type="match status" value="1"/>
</dbReference>
<accession>A0A8J3W2R3</accession>
<dbReference type="InterPro" id="IPR003593">
    <property type="entry name" value="AAA+_ATPase"/>
</dbReference>
<feature type="domain" description="ABC transporter" evidence="6">
    <location>
        <begin position="7"/>
        <end position="240"/>
    </location>
</feature>
<dbReference type="AlphaFoldDB" id="A0A8J3W2R3"/>
<dbReference type="RefSeq" id="WP_203889340.1">
    <property type="nucleotide sequence ID" value="NZ_BOOH01000010.1"/>
</dbReference>
<evidence type="ECO:0000256" key="1">
    <source>
        <dbReference type="ARBA" id="ARBA00005417"/>
    </source>
</evidence>
<organism evidence="7 8">
    <name type="scientific">Planobispora longispora</name>
    <dbReference type="NCBI Taxonomy" id="28887"/>
    <lineage>
        <taxon>Bacteria</taxon>
        <taxon>Bacillati</taxon>
        <taxon>Actinomycetota</taxon>
        <taxon>Actinomycetes</taxon>
        <taxon>Streptosporangiales</taxon>
        <taxon>Streptosporangiaceae</taxon>
        <taxon>Planobispora</taxon>
    </lineage>
</organism>
<keyword evidence="3" id="KW-0547">Nucleotide-binding</keyword>
<dbReference type="PROSITE" id="PS50893">
    <property type="entry name" value="ABC_TRANSPORTER_2"/>
    <property type="match status" value="1"/>
</dbReference>
<proteinExistence type="inferred from homology"/>
<feature type="region of interest" description="Disordered" evidence="5">
    <location>
        <begin position="210"/>
        <end position="281"/>
    </location>
</feature>
<reference evidence="7 8" key="1">
    <citation type="submission" date="2021-01" db="EMBL/GenBank/DDBJ databases">
        <title>Whole genome shotgun sequence of Planobispora longispora NBRC 13918.</title>
        <authorList>
            <person name="Komaki H."/>
            <person name="Tamura T."/>
        </authorList>
    </citation>
    <scope>NUCLEOTIDE SEQUENCE [LARGE SCALE GENOMIC DNA]</scope>
    <source>
        <strain evidence="7 8">NBRC 13918</strain>
    </source>
</reference>
<feature type="compositionally biased region" description="Low complexity" evidence="5">
    <location>
        <begin position="225"/>
        <end position="248"/>
    </location>
</feature>
<evidence type="ECO:0000256" key="5">
    <source>
        <dbReference type="SAM" id="MobiDB-lite"/>
    </source>
</evidence>
<dbReference type="PANTHER" id="PTHR43335:SF2">
    <property type="entry name" value="ABC TRANSPORTER, ATP-BINDING PROTEIN"/>
    <property type="match status" value="1"/>
</dbReference>